<evidence type="ECO:0000256" key="3">
    <source>
        <dbReference type="ARBA" id="ARBA00023125"/>
    </source>
</evidence>
<protein>
    <submittedName>
        <fullName evidence="7">Type I restriction modification DNA specificity domain-containing protein</fullName>
    </submittedName>
</protein>
<feature type="domain" description="Type I restriction modification DNA specificity" evidence="6">
    <location>
        <begin position="49"/>
        <end position="207"/>
    </location>
</feature>
<dbReference type="InterPro" id="IPR051212">
    <property type="entry name" value="Type-I_RE_S_subunit"/>
</dbReference>
<accession>A0A450WWL1</accession>
<dbReference type="GO" id="GO:0003677">
    <property type="term" value="F:DNA binding"/>
    <property type="evidence" value="ECO:0007669"/>
    <property type="project" value="UniProtKB-KW"/>
</dbReference>
<dbReference type="PANTHER" id="PTHR43140:SF1">
    <property type="entry name" value="TYPE I RESTRICTION ENZYME ECOKI SPECIFICITY SUBUNIT"/>
    <property type="match status" value="1"/>
</dbReference>
<keyword evidence="2" id="KW-0680">Restriction system</keyword>
<evidence type="ECO:0000256" key="1">
    <source>
        <dbReference type="ARBA" id="ARBA00010923"/>
    </source>
</evidence>
<dbReference type="Pfam" id="PF01420">
    <property type="entry name" value="Methylase_S"/>
    <property type="match status" value="1"/>
</dbReference>
<evidence type="ECO:0000256" key="5">
    <source>
        <dbReference type="SAM" id="MobiDB-lite"/>
    </source>
</evidence>
<keyword evidence="4" id="KW-0175">Coiled coil</keyword>
<dbReference type="AlphaFoldDB" id="A0A450WWL1"/>
<comment type="similarity">
    <text evidence="1">Belongs to the type-I restriction system S methylase family.</text>
</comment>
<dbReference type="EMBL" id="CAADFN010000091">
    <property type="protein sequence ID" value="VFK21359.1"/>
    <property type="molecule type" value="Genomic_DNA"/>
</dbReference>
<dbReference type="PANTHER" id="PTHR43140">
    <property type="entry name" value="TYPE-1 RESTRICTION ENZYME ECOKI SPECIFICITY PROTEIN"/>
    <property type="match status" value="1"/>
</dbReference>
<proteinExistence type="inferred from homology"/>
<dbReference type="InterPro" id="IPR044946">
    <property type="entry name" value="Restrct_endonuc_typeI_TRD_sf"/>
</dbReference>
<evidence type="ECO:0000256" key="4">
    <source>
        <dbReference type="SAM" id="Coils"/>
    </source>
</evidence>
<evidence type="ECO:0000313" key="7">
    <source>
        <dbReference type="EMBL" id="VFK21359.1"/>
    </source>
</evidence>
<reference evidence="7" key="1">
    <citation type="submission" date="2019-02" db="EMBL/GenBank/DDBJ databases">
        <authorList>
            <person name="Gruber-Vodicka R. H."/>
            <person name="Seah K. B. B."/>
        </authorList>
    </citation>
    <scope>NUCLEOTIDE SEQUENCE</scope>
    <source>
        <strain evidence="7">BECK_BY7</strain>
    </source>
</reference>
<gene>
    <name evidence="7" type="ORF">BECKLFY1418C_GA0070996_109114</name>
</gene>
<evidence type="ECO:0000259" key="6">
    <source>
        <dbReference type="Pfam" id="PF01420"/>
    </source>
</evidence>
<evidence type="ECO:0000256" key="2">
    <source>
        <dbReference type="ARBA" id="ARBA00022747"/>
    </source>
</evidence>
<feature type="region of interest" description="Disordered" evidence="5">
    <location>
        <begin position="1"/>
        <end position="42"/>
    </location>
</feature>
<feature type="coiled-coil region" evidence="4">
    <location>
        <begin position="196"/>
        <end position="223"/>
    </location>
</feature>
<sequence>MFPIITPDDSVSESPRGPRSLCHGGAPTTSARDNGGVNQEKGKGLPTVWRIEKLGDVCDFLDSRRVPLNQTERAKRIAGKKPSELYPYYGANGQIGWIDGYLFDEPLVLLAEDGGFFGSPSRSIAYTISGKTWVNNHAHVLRPKDGIDTHFLAFALSIRPDVGDMVMGNTRPKLNQRIAKEIPVPFPSLSEQKCIAAILAEQLAAVERARKAAQEQLNEIENLPASLLRQAFSGSPLEMHE</sequence>
<dbReference type="Gene3D" id="3.90.220.20">
    <property type="entry name" value="DNA methylase specificity domains"/>
    <property type="match status" value="1"/>
</dbReference>
<name>A0A450WWL1_9GAMM</name>
<dbReference type="GO" id="GO:0009307">
    <property type="term" value="P:DNA restriction-modification system"/>
    <property type="evidence" value="ECO:0007669"/>
    <property type="project" value="UniProtKB-KW"/>
</dbReference>
<keyword evidence="3" id="KW-0238">DNA-binding</keyword>
<dbReference type="SUPFAM" id="SSF116734">
    <property type="entry name" value="DNA methylase specificity domain"/>
    <property type="match status" value="1"/>
</dbReference>
<dbReference type="CDD" id="cd17262">
    <property type="entry name" value="RMtype1_S_Aco12261I-TRD2-CR2"/>
    <property type="match status" value="1"/>
</dbReference>
<organism evidence="7">
    <name type="scientific">Candidatus Kentrum sp. LFY</name>
    <dbReference type="NCBI Taxonomy" id="2126342"/>
    <lineage>
        <taxon>Bacteria</taxon>
        <taxon>Pseudomonadati</taxon>
        <taxon>Pseudomonadota</taxon>
        <taxon>Gammaproteobacteria</taxon>
        <taxon>Candidatus Kentrum</taxon>
    </lineage>
</organism>
<dbReference type="InterPro" id="IPR000055">
    <property type="entry name" value="Restrct_endonuc_typeI_TRD"/>
</dbReference>